<evidence type="ECO:0000259" key="1">
    <source>
        <dbReference type="Pfam" id="PF00134"/>
    </source>
</evidence>
<sequence>MTNLISAPDVKEIVICLSRVLYWNIRNHSKMEKRFYPEIFSETKFPLGDGKTNFTIIPTEDEILEFLVMIFSGQDLGAECGVMTAVYIDRLNKLTGIKFCPENWRRIVLGALMLASKVSEDSGVWNVDYLYSFPNISLKDLNRLETEYLICLKFTVSLTATVYARYYFELRSLSEMNEENFPVKPLDQQRAVLLERISKGMEQKAKRKRSGRSLSMDWNSYRPAGRVTLEQFQNRFCKKWQTWEENG</sequence>
<dbReference type="InterPro" id="IPR036915">
    <property type="entry name" value="Cyclin-like_sf"/>
</dbReference>
<protein>
    <recommendedName>
        <fullName evidence="1">Cyclin N-terminal domain-containing protein</fullName>
    </recommendedName>
</protein>
<dbReference type="PANTHER" id="PTHR14248">
    <property type="entry name" value="CYCLIN Y, ISOFORM A"/>
    <property type="match status" value="1"/>
</dbReference>
<proteinExistence type="predicted"/>
<reference evidence="2" key="1">
    <citation type="journal article" date="2020" name="J. Eukaryot. Microbiol.">
        <title>De novo Sequencing, Assembly and Annotation of the Transcriptome for the Free-Living Testate Amoeba Arcella intermedia.</title>
        <authorList>
            <person name="Ribeiro G.M."/>
            <person name="Porfirio-Sousa A.L."/>
            <person name="Maurer-Alcala X.X."/>
            <person name="Katz L.A."/>
            <person name="Lahr D.J.G."/>
        </authorList>
    </citation>
    <scope>NUCLEOTIDE SEQUENCE</scope>
</reference>
<dbReference type="Gene3D" id="1.10.472.10">
    <property type="entry name" value="Cyclin-like"/>
    <property type="match status" value="1"/>
</dbReference>
<organism evidence="2">
    <name type="scientific">Arcella intermedia</name>
    <dbReference type="NCBI Taxonomy" id="1963864"/>
    <lineage>
        <taxon>Eukaryota</taxon>
        <taxon>Amoebozoa</taxon>
        <taxon>Tubulinea</taxon>
        <taxon>Elardia</taxon>
        <taxon>Arcellinida</taxon>
        <taxon>Sphaerothecina</taxon>
        <taxon>Arcellidae</taxon>
        <taxon>Arcella</taxon>
    </lineage>
</organism>
<dbReference type="CDD" id="cd20540">
    <property type="entry name" value="CYCLIN_CCNY_like"/>
    <property type="match status" value="1"/>
</dbReference>
<dbReference type="EMBL" id="GIBP01005973">
    <property type="protein sequence ID" value="NDV34942.1"/>
    <property type="molecule type" value="Transcribed_RNA"/>
</dbReference>
<name>A0A6B2LD21_9EUKA</name>
<dbReference type="AlphaFoldDB" id="A0A6B2LD21"/>
<feature type="domain" description="Cyclin N-terminal" evidence="1">
    <location>
        <begin position="63"/>
        <end position="156"/>
    </location>
</feature>
<dbReference type="SUPFAM" id="SSF47954">
    <property type="entry name" value="Cyclin-like"/>
    <property type="match status" value="1"/>
</dbReference>
<dbReference type="Pfam" id="PF00134">
    <property type="entry name" value="Cyclin_N"/>
    <property type="match status" value="1"/>
</dbReference>
<dbReference type="InterPro" id="IPR006671">
    <property type="entry name" value="Cyclin_N"/>
</dbReference>
<evidence type="ECO:0000313" key="2">
    <source>
        <dbReference type="EMBL" id="NDV34942.1"/>
    </source>
</evidence>
<accession>A0A6B2LD21</accession>